<dbReference type="Gene3D" id="1.20.1720.10">
    <property type="entry name" value="Multidrug resistance protein D"/>
    <property type="match status" value="1"/>
</dbReference>
<feature type="transmembrane region" description="Helical" evidence="5">
    <location>
        <begin position="413"/>
        <end position="433"/>
    </location>
</feature>
<organism evidence="7 8">
    <name type="scientific">Naumannella halotolerans</name>
    <dbReference type="NCBI Taxonomy" id="993414"/>
    <lineage>
        <taxon>Bacteria</taxon>
        <taxon>Bacillati</taxon>
        <taxon>Actinomycetota</taxon>
        <taxon>Actinomycetes</taxon>
        <taxon>Propionibacteriales</taxon>
        <taxon>Propionibacteriaceae</taxon>
        <taxon>Naumannella</taxon>
    </lineage>
</organism>
<gene>
    <name evidence="7" type="ORF">CLV29_1743</name>
</gene>
<feature type="transmembrane region" description="Helical" evidence="5">
    <location>
        <begin position="367"/>
        <end position="392"/>
    </location>
</feature>
<accession>A0A4R7J999</accession>
<feature type="transmembrane region" description="Helical" evidence="5">
    <location>
        <begin position="216"/>
        <end position="235"/>
    </location>
</feature>
<dbReference type="SUPFAM" id="SSF103473">
    <property type="entry name" value="MFS general substrate transporter"/>
    <property type="match status" value="1"/>
</dbReference>
<keyword evidence="2 5" id="KW-0812">Transmembrane</keyword>
<comment type="caution">
    <text evidence="7">The sequence shown here is derived from an EMBL/GenBank/DDBJ whole genome shotgun (WGS) entry which is preliminary data.</text>
</comment>
<evidence type="ECO:0000256" key="2">
    <source>
        <dbReference type="ARBA" id="ARBA00022692"/>
    </source>
</evidence>
<dbReference type="Pfam" id="PF07690">
    <property type="entry name" value="MFS_1"/>
    <property type="match status" value="1"/>
</dbReference>
<feature type="transmembrane region" description="Helical" evidence="5">
    <location>
        <begin position="145"/>
        <end position="167"/>
    </location>
</feature>
<feature type="transmembrane region" description="Helical" evidence="5">
    <location>
        <begin position="340"/>
        <end position="361"/>
    </location>
</feature>
<feature type="transmembrane region" description="Helical" evidence="5">
    <location>
        <begin position="241"/>
        <end position="259"/>
    </location>
</feature>
<dbReference type="InterPro" id="IPR011701">
    <property type="entry name" value="MFS"/>
</dbReference>
<reference evidence="7 8" key="1">
    <citation type="submission" date="2019-03" db="EMBL/GenBank/DDBJ databases">
        <title>Genomic Encyclopedia of Archaeal and Bacterial Type Strains, Phase II (KMG-II): from individual species to whole genera.</title>
        <authorList>
            <person name="Goeker M."/>
        </authorList>
    </citation>
    <scope>NUCLEOTIDE SEQUENCE [LARGE SCALE GENOMIC DNA]</scope>
    <source>
        <strain evidence="7 8">DSM 24323</strain>
    </source>
</reference>
<feature type="transmembrane region" description="Helical" evidence="5">
    <location>
        <begin position="88"/>
        <end position="108"/>
    </location>
</feature>
<dbReference type="PROSITE" id="PS50850">
    <property type="entry name" value="MFS"/>
    <property type="match status" value="1"/>
</dbReference>
<dbReference type="PRINTS" id="PR01036">
    <property type="entry name" value="TCRTETB"/>
</dbReference>
<evidence type="ECO:0000256" key="3">
    <source>
        <dbReference type="ARBA" id="ARBA00022989"/>
    </source>
</evidence>
<dbReference type="GO" id="GO:0005886">
    <property type="term" value="C:plasma membrane"/>
    <property type="evidence" value="ECO:0007669"/>
    <property type="project" value="UniProtKB-SubCell"/>
</dbReference>
<dbReference type="Gene3D" id="1.20.1250.20">
    <property type="entry name" value="MFS general substrate transporter like domains"/>
    <property type="match status" value="1"/>
</dbReference>
<dbReference type="EMBL" id="SOAW01000001">
    <property type="protein sequence ID" value="TDT34091.1"/>
    <property type="molecule type" value="Genomic_DNA"/>
</dbReference>
<dbReference type="GO" id="GO:0022857">
    <property type="term" value="F:transmembrane transporter activity"/>
    <property type="evidence" value="ECO:0007669"/>
    <property type="project" value="InterPro"/>
</dbReference>
<evidence type="ECO:0000313" key="7">
    <source>
        <dbReference type="EMBL" id="TDT34091.1"/>
    </source>
</evidence>
<evidence type="ECO:0000256" key="1">
    <source>
        <dbReference type="ARBA" id="ARBA00004651"/>
    </source>
</evidence>
<keyword evidence="8" id="KW-1185">Reference proteome</keyword>
<evidence type="ECO:0000259" key="6">
    <source>
        <dbReference type="PROSITE" id="PS50850"/>
    </source>
</evidence>
<keyword evidence="4 5" id="KW-0472">Membrane</keyword>
<feature type="transmembrane region" description="Helical" evidence="5">
    <location>
        <begin position="305"/>
        <end position="328"/>
    </location>
</feature>
<feature type="transmembrane region" description="Helical" evidence="5">
    <location>
        <begin position="173"/>
        <end position="195"/>
    </location>
</feature>
<feature type="transmembrane region" description="Helical" evidence="5">
    <location>
        <begin position="21"/>
        <end position="44"/>
    </location>
</feature>
<protein>
    <submittedName>
        <fullName evidence="7">MFS transporter</fullName>
    </submittedName>
</protein>
<dbReference type="OrthoDB" id="9778875at2"/>
<dbReference type="Proteomes" id="UP000295371">
    <property type="component" value="Unassembled WGS sequence"/>
</dbReference>
<dbReference type="InterPro" id="IPR020846">
    <property type="entry name" value="MFS_dom"/>
</dbReference>
<proteinExistence type="predicted"/>
<name>A0A4R7J999_9ACTN</name>
<evidence type="ECO:0000313" key="8">
    <source>
        <dbReference type="Proteomes" id="UP000295371"/>
    </source>
</evidence>
<feature type="transmembrane region" description="Helical" evidence="5">
    <location>
        <begin position="56"/>
        <end position="76"/>
    </location>
</feature>
<feature type="transmembrane region" description="Helical" evidence="5">
    <location>
        <begin position="120"/>
        <end position="138"/>
    </location>
</feature>
<dbReference type="PANTHER" id="PTHR23501">
    <property type="entry name" value="MAJOR FACILITATOR SUPERFAMILY"/>
    <property type="match status" value="1"/>
</dbReference>
<dbReference type="RefSeq" id="WP_133754512.1">
    <property type="nucleotide sequence ID" value="NZ_SOAW01000001.1"/>
</dbReference>
<dbReference type="InterPro" id="IPR036259">
    <property type="entry name" value="MFS_trans_sf"/>
</dbReference>
<comment type="subcellular location">
    <subcellularLocation>
        <location evidence="1">Cell membrane</location>
        <topology evidence="1">Multi-pass membrane protein</topology>
    </subcellularLocation>
</comment>
<evidence type="ECO:0000256" key="4">
    <source>
        <dbReference type="ARBA" id="ARBA00023136"/>
    </source>
</evidence>
<dbReference type="PANTHER" id="PTHR23501:SF154">
    <property type="entry name" value="MULTIDRUG-EFFLUX TRANSPORTER RV1634-RELATED"/>
    <property type="match status" value="1"/>
</dbReference>
<dbReference type="AlphaFoldDB" id="A0A4R7J999"/>
<feature type="transmembrane region" description="Helical" evidence="5">
    <location>
        <begin position="439"/>
        <end position="458"/>
    </location>
</feature>
<feature type="transmembrane region" description="Helical" evidence="5">
    <location>
        <begin position="279"/>
        <end position="299"/>
    </location>
</feature>
<feature type="domain" description="Major facilitator superfamily (MFS) profile" evidence="6">
    <location>
        <begin position="22"/>
        <end position="465"/>
    </location>
</feature>
<evidence type="ECO:0000256" key="5">
    <source>
        <dbReference type="SAM" id="Phobius"/>
    </source>
</evidence>
<sequence length="468" mass="48478">MTESSPSAAADQRRTVVPTPAMVGGIVIGVFGAAFENIAVATAMPRAAEDLGGLGAYAWSFTLFIIGQLMGTAVAGRLADRIGPVRPMYAGMAVFVVGLLVAGFAFSWPQLLLGRWIQGLGAGAMFVSLTVIVARIFNPTHRAQVMAWMSAAWVVPAFVGPPIAGALAERASWHWVFFSVVPLVLAAGLLVRPIVSGVSRDGLLDGSSADTDPVPLWAPVVAAVGAIGLQAAGQLFATDRLWWAVAAALIGVVALLIALPPMMPAGFLRFRRGLSSTVWCRLLFPGAFFGAEAFVPLMLVQTRGMGLSLAGAVLSIGAVGWAIGAWLQSQSWVRVRRDRLILAGVLAVFTAIALAAVPAWLSWVPGWVLAIAWSIGGLGMGLAVATTSLVVMALSPDNQQGRNAASLQIGEGIGYAVFAGIAGSIFSSLQIAADSQLGFGTVITAMAVVAMLAIPFALRIGAVRDQPA</sequence>
<keyword evidence="3 5" id="KW-1133">Transmembrane helix</keyword>